<gene>
    <name evidence="11" type="ORF">XENOCAPTIV_007287</name>
</gene>
<keyword evidence="7" id="KW-0653">Protein transport</keyword>
<keyword evidence="12" id="KW-1185">Reference proteome</keyword>
<dbReference type="PANTHER" id="PTHR23323:SF24">
    <property type="entry name" value="VACUOLAR PROTEIN SORTING-ASSOCIATED PROTEIN 11 HOMOLOG"/>
    <property type="match status" value="1"/>
</dbReference>
<evidence type="ECO:0000256" key="4">
    <source>
        <dbReference type="ARBA" id="ARBA00022723"/>
    </source>
</evidence>
<comment type="subcellular location">
    <subcellularLocation>
        <location evidence="1">Late endosome membrane</location>
        <topology evidence="1">Peripheral membrane protein</topology>
        <orientation evidence="1">Cytoplasmic side</orientation>
    </subcellularLocation>
    <subcellularLocation>
        <location evidence="2">Lysosome membrane</location>
        <topology evidence="2">Peripheral membrane protein</topology>
        <orientation evidence="2">Cytoplasmic side</orientation>
    </subcellularLocation>
</comment>
<sequence length="264" mass="29703">MEGQIWLLMRSLQLMSFQAYKLRVTHLFQLKQHSILVSVGQDEHGINPLVSVASYTQYQCFLAGFTDGSVVLTKGDITRDRHSKTLTLHEGSSPVTGLAFRQMAKITHLFVATLEKVFVSLDGLSEIFRQYGDHLYLKGDHDDKGCHEGFVVSNCKVFHQCSHSFCSTVFPLSTIGKLEPSYVIRKFLDAQRIHNLTAYLQALHRQSLANADHTTLLLNCYTKLKDSSKLEEFIKVTLDKLIAIEKNKGKGGLTLVSLLLCNRS</sequence>
<evidence type="ECO:0000256" key="2">
    <source>
        <dbReference type="ARBA" id="ARBA00004630"/>
    </source>
</evidence>
<keyword evidence="4" id="KW-0479">Metal-binding</keyword>
<dbReference type="EMBL" id="JAHRIN010035433">
    <property type="protein sequence ID" value="MEQ2204057.1"/>
    <property type="molecule type" value="Genomic_DNA"/>
</dbReference>
<evidence type="ECO:0000313" key="12">
    <source>
        <dbReference type="Proteomes" id="UP001434883"/>
    </source>
</evidence>
<name>A0ABV0R8P4_9TELE</name>
<evidence type="ECO:0000256" key="6">
    <source>
        <dbReference type="ARBA" id="ARBA00022833"/>
    </source>
</evidence>
<keyword evidence="3" id="KW-0813">Transport</keyword>
<dbReference type="InterPro" id="IPR057308">
    <property type="entry name" value="CHCR_PEP5_VPS11"/>
</dbReference>
<evidence type="ECO:0000256" key="1">
    <source>
        <dbReference type="ARBA" id="ARBA00004492"/>
    </source>
</evidence>
<proteinExistence type="predicted"/>
<dbReference type="PANTHER" id="PTHR23323">
    <property type="entry name" value="VACUOLAR PROTEIN SORTING-ASSOCIATED PROTEIN"/>
    <property type="match status" value="1"/>
</dbReference>
<evidence type="ECO:0000256" key="9">
    <source>
        <dbReference type="PROSITE-ProRule" id="PRU01006"/>
    </source>
</evidence>
<evidence type="ECO:0000313" key="11">
    <source>
        <dbReference type="EMBL" id="MEQ2204057.1"/>
    </source>
</evidence>
<evidence type="ECO:0000256" key="3">
    <source>
        <dbReference type="ARBA" id="ARBA00022448"/>
    </source>
</evidence>
<reference evidence="11 12" key="1">
    <citation type="submission" date="2021-06" db="EMBL/GenBank/DDBJ databases">
        <authorList>
            <person name="Palmer J.M."/>
        </authorList>
    </citation>
    <scope>NUCLEOTIDE SEQUENCE [LARGE SCALE GENOMIC DNA]</scope>
    <source>
        <strain evidence="11 12">XC_2019</strain>
        <tissue evidence="11">Muscle</tissue>
    </source>
</reference>
<evidence type="ECO:0000256" key="8">
    <source>
        <dbReference type="ARBA" id="ARBA00023136"/>
    </source>
</evidence>
<dbReference type="Proteomes" id="UP001434883">
    <property type="component" value="Unassembled WGS sequence"/>
</dbReference>
<keyword evidence="8" id="KW-0472">Membrane</keyword>
<dbReference type="InterPro" id="IPR000547">
    <property type="entry name" value="Clathrin_H-chain/VPS_repeat"/>
</dbReference>
<comment type="caution">
    <text evidence="11">The sequence shown here is derived from an EMBL/GenBank/DDBJ whole genome shotgun (WGS) entry which is preliminary data.</text>
</comment>
<dbReference type="Pfam" id="PF23356">
    <property type="entry name" value="TPR_PEP5_VPS11"/>
    <property type="match status" value="1"/>
</dbReference>
<dbReference type="Pfam" id="PF23341">
    <property type="entry name" value="PEP5_VPS11_N"/>
    <property type="match status" value="1"/>
</dbReference>
<protein>
    <recommendedName>
        <fullName evidence="10">PEP5/VPS11 N-terminal domain-containing protein</fullName>
    </recommendedName>
</protein>
<keyword evidence="5" id="KW-0863">Zinc-finger</keyword>
<keyword evidence="6" id="KW-0862">Zinc</keyword>
<dbReference type="PROSITE" id="PS50236">
    <property type="entry name" value="CHCR"/>
    <property type="match status" value="1"/>
</dbReference>
<evidence type="ECO:0000259" key="10">
    <source>
        <dbReference type="Pfam" id="PF23341"/>
    </source>
</evidence>
<dbReference type="InterPro" id="IPR057307">
    <property type="entry name" value="PEP5_VPS11_N"/>
</dbReference>
<organism evidence="11 12">
    <name type="scientific">Xenoophorus captivus</name>
    <dbReference type="NCBI Taxonomy" id="1517983"/>
    <lineage>
        <taxon>Eukaryota</taxon>
        <taxon>Metazoa</taxon>
        <taxon>Chordata</taxon>
        <taxon>Craniata</taxon>
        <taxon>Vertebrata</taxon>
        <taxon>Euteleostomi</taxon>
        <taxon>Actinopterygii</taxon>
        <taxon>Neopterygii</taxon>
        <taxon>Teleostei</taxon>
        <taxon>Neoteleostei</taxon>
        <taxon>Acanthomorphata</taxon>
        <taxon>Ovalentaria</taxon>
        <taxon>Atherinomorphae</taxon>
        <taxon>Cyprinodontiformes</taxon>
        <taxon>Goodeidae</taxon>
        <taxon>Xenoophorus</taxon>
    </lineage>
</organism>
<accession>A0ABV0R8P4</accession>
<evidence type="ECO:0000256" key="5">
    <source>
        <dbReference type="ARBA" id="ARBA00022771"/>
    </source>
</evidence>
<feature type="domain" description="PEP5/VPS11 N-terminal" evidence="10">
    <location>
        <begin position="50"/>
        <end position="119"/>
    </location>
</feature>
<feature type="repeat" description="CHCR" evidence="9">
    <location>
        <begin position="171"/>
        <end position="264"/>
    </location>
</feature>
<evidence type="ECO:0000256" key="7">
    <source>
        <dbReference type="ARBA" id="ARBA00022927"/>
    </source>
</evidence>